<dbReference type="Gene3D" id="2.40.128.270">
    <property type="match status" value="1"/>
</dbReference>
<dbReference type="InterPro" id="IPR038670">
    <property type="entry name" value="HslJ-like_sf"/>
</dbReference>
<keyword evidence="4" id="KW-1185">Reference proteome</keyword>
<dbReference type="Pfam" id="PF03724">
    <property type="entry name" value="META"/>
    <property type="match status" value="1"/>
</dbReference>
<feature type="domain" description="DUF306" evidence="2">
    <location>
        <begin position="35"/>
        <end position="141"/>
    </location>
</feature>
<feature type="chain" id="PRO_5047223276" evidence="1">
    <location>
        <begin position="26"/>
        <end position="148"/>
    </location>
</feature>
<evidence type="ECO:0000256" key="1">
    <source>
        <dbReference type="SAM" id="SignalP"/>
    </source>
</evidence>
<dbReference type="PANTHER" id="PTHR35535">
    <property type="entry name" value="HEAT SHOCK PROTEIN HSLJ"/>
    <property type="match status" value="1"/>
</dbReference>
<dbReference type="PANTHER" id="PTHR35535:SF1">
    <property type="entry name" value="HEAT SHOCK PROTEIN HSLJ"/>
    <property type="match status" value="1"/>
</dbReference>
<dbReference type="PROSITE" id="PS51257">
    <property type="entry name" value="PROKAR_LIPOPROTEIN"/>
    <property type="match status" value="1"/>
</dbReference>
<dbReference type="Proteomes" id="UP001570417">
    <property type="component" value="Unassembled WGS sequence"/>
</dbReference>
<evidence type="ECO:0000313" key="4">
    <source>
        <dbReference type="Proteomes" id="UP001570417"/>
    </source>
</evidence>
<protein>
    <submittedName>
        <fullName evidence="3">META domain-containing protein</fullName>
    </submittedName>
</protein>
<gene>
    <name evidence="3" type="ORF">AB4566_16660</name>
</gene>
<dbReference type="InterPro" id="IPR053147">
    <property type="entry name" value="Hsp_HslJ-like"/>
</dbReference>
<evidence type="ECO:0000313" key="3">
    <source>
        <dbReference type="EMBL" id="MFA0569906.1"/>
    </source>
</evidence>
<dbReference type="RefSeq" id="WP_372267207.1">
    <property type="nucleotide sequence ID" value="NZ_JBFRUW010000060.1"/>
</dbReference>
<feature type="signal peptide" evidence="1">
    <location>
        <begin position="1"/>
        <end position="25"/>
    </location>
</feature>
<dbReference type="EMBL" id="JBFRUW010000060">
    <property type="protein sequence ID" value="MFA0569906.1"/>
    <property type="molecule type" value="Genomic_DNA"/>
</dbReference>
<proteinExistence type="predicted"/>
<reference evidence="3 4" key="1">
    <citation type="journal article" date="2024" name="ISME J.">
        <title>Tailless and filamentous prophages are predominant in marine Vibrio.</title>
        <authorList>
            <person name="Steensen K."/>
            <person name="Seneca J."/>
            <person name="Bartlau N."/>
            <person name="Yu X.A."/>
            <person name="Hussain F.A."/>
            <person name="Polz M.F."/>
        </authorList>
    </citation>
    <scope>NUCLEOTIDE SEQUENCE [LARGE SCALE GENOMIC DNA]</scope>
    <source>
        <strain evidence="3 4">10N.222.51.A1</strain>
    </source>
</reference>
<accession>A0ABV4NFI6</accession>
<evidence type="ECO:0000259" key="2">
    <source>
        <dbReference type="Pfam" id="PF03724"/>
    </source>
</evidence>
<organism evidence="3 4">
    <name type="scientific">Vibrio gallaecicus</name>
    <dbReference type="NCBI Taxonomy" id="552386"/>
    <lineage>
        <taxon>Bacteria</taxon>
        <taxon>Pseudomonadati</taxon>
        <taxon>Pseudomonadota</taxon>
        <taxon>Gammaproteobacteria</taxon>
        <taxon>Vibrionales</taxon>
        <taxon>Vibrionaceae</taxon>
        <taxon>Vibrio</taxon>
    </lineage>
</organism>
<name>A0ABV4NFI6_9VIBR</name>
<keyword evidence="1" id="KW-0732">Signal</keyword>
<comment type="caution">
    <text evidence="3">The sequence shown here is derived from an EMBL/GenBank/DDBJ whole genome shotgun (WGS) entry which is preliminary data.</text>
</comment>
<sequence>MKFSSKKLLAITALPILLAACSSHGDNAQQVTPVDLQHHNWELAKIDGNQIEISEHQQAPRLEVGEKMTANGLAGCNNFFGQAELEDGKFRIKQMGMTMKMCAGEAMDIEQTVSATLSEWSDINLTQDTLTLSNENHTLTYTLRDWVN</sequence>
<dbReference type="InterPro" id="IPR005184">
    <property type="entry name" value="DUF306_Meta_HslJ"/>
</dbReference>